<feature type="transmembrane region" description="Helical" evidence="6">
    <location>
        <begin position="155"/>
        <end position="178"/>
    </location>
</feature>
<keyword evidence="5 6" id="KW-0472">Membrane</keyword>
<keyword evidence="4 6" id="KW-1133">Transmembrane helix</keyword>
<dbReference type="Pfam" id="PF07690">
    <property type="entry name" value="MFS_1"/>
    <property type="match status" value="1"/>
</dbReference>
<feature type="transmembrane region" description="Helical" evidence="6">
    <location>
        <begin position="387"/>
        <end position="406"/>
    </location>
</feature>
<dbReference type="Gene3D" id="1.20.1250.20">
    <property type="entry name" value="MFS general substrate transporter like domains"/>
    <property type="match status" value="1"/>
</dbReference>
<evidence type="ECO:0000256" key="1">
    <source>
        <dbReference type="ARBA" id="ARBA00004651"/>
    </source>
</evidence>
<evidence type="ECO:0000256" key="3">
    <source>
        <dbReference type="ARBA" id="ARBA00022692"/>
    </source>
</evidence>
<accession>A0ABW9QRX0</accession>
<organism evidence="7 8">
    <name type="scientific">Acidiferrimicrobium australe</name>
    <dbReference type="NCBI Taxonomy" id="2664430"/>
    <lineage>
        <taxon>Bacteria</taxon>
        <taxon>Bacillati</taxon>
        <taxon>Actinomycetota</taxon>
        <taxon>Acidimicrobiia</taxon>
        <taxon>Acidimicrobiales</taxon>
        <taxon>Acidimicrobiaceae</taxon>
        <taxon>Acidiferrimicrobium</taxon>
    </lineage>
</organism>
<feature type="transmembrane region" description="Helical" evidence="6">
    <location>
        <begin position="267"/>
        <end position="288"/>
    </location>
</feature>
<keyword evidence="8" id="KW-1185">Reference proteome</keyword>
<dbReference type="PANTHER" id="PTHR23513:SF6">
    <property type="entry name" value="MAJOR FACILITATOR SUPERFAMILY ASSOCIATED DOMAIN-CONTAINING PROTEIN"/>
    <property type="match status" value="1"/>
</dbReference>
<dbReference type="Proteomes" id="UP000437736">
    <property type="component" value="Unassembled WGS sequence"/>
</dbReference>
<keyword evidence="3 6" id="KW-0812">Transmembrane</keyword>
<dbReference type="PANTHER" id="PTHR23513">
    <property type="entry name" value="INTEGRAL MEMBRANE EFFLUX PROTEIN-RELATED"/>
    <property type="match status" value="1"/>
</dbReference>
<dbReference type="SUPFAM" id="SSF103473">
    <property type="entry name" value="MFS general substrate transporter"/>
    <property type="match status" value="1"/>
</dbReference>
<feature type="transmembrane region" description="Helical" evidence="6">
    <location>
        <begin position="320"/>
        <end position="341"/>
    </location>
</feature>
<evidence type="ECO:0000313" key="8">
    <source>
        <dbReference type="Proteomes" id="UP000437736"/>
    </source>
</evidence>
<keyword evidence="2" id="KW-1003">Cell membrane</keyword>
<reference evidence="7 8" key="1">
    <citation type="submission" date="2019-11" db="EMBL/GenBank/DDBJ databases">
        <title>Acidiferrimicrobium australis gen. nov., sp. nov., an acidophilic and obligately heterotrophic, member of the Actinobacteria that catalyses dissimilatory oxido- reduction of iron isolated from metal-rich acidic water in Chile.</title>
        <authorList>
            <person name="Gonzalez D."/>
            <person name="Huber K."/>
            <person name="Hedrich S."/>
            <person name="Rojas-Villalobos C."/>
            <person name="Quatrini R."/>
            <person name="Dinamarca M.A."/>
            <person name="Schwarz A."/>
            <person name="Canales C."/>
            <person name="Nancucheo I."/>
        </authorList>
    </citation>
    <scope>NUCLEOTIDE SEQUENCE [LARGE SCALE GENOMIC DNA]</scope>
    <source>
        <strain evidence="7 8">USS-CCA1</strain>
    </source>
</reference>
<name>A0ABW9QRX0_9ACTN</name>
<evidence type="ECO:0000256" key="6">
    <source>
        <dbReference type="SAM" id="Phobius"/>
    </source>
</evidence>
<dbReference type="EMBL" id="WJHE01000264">
    <property type="protein sequence ID" value="MST32285.1"/>
    <property type="molecule type" value="Genomic_DNA"/>
</dbReference>
<evidence type="ECO:0000313" key="7">
    <source>
        <dbReference type="EMBL" id="MST32285.1"/>
    </source>
</evidence>
<feature type="transmembrane region" description="Helical" evidence="6">
    <location>
        <begin position="59"/>
        <end position="76"/>
    </location>
</feature>
<evidence type="ECO:0000256" key="4">
    <source>
        <dbReference type="ARBA" id="ARBA00022989"/>
    </source>
</evidence>
<comment type="subcellular location">
    <subcellularLocation>
        <location evidence="1">Cell membrane</location>
        <topology evidence="1">Multi-pass membrane protein</topology>
    </subcellularLocation>
</comment>
<feature type="transmembrane region" description="Helical" evidence="6">
    <location>
        <begin position="235"/>
        <end position="255"/>
    </location>
</feature>
<proteinExistence type="predicted"/>
<sequence>MGRSRVAGAPTVAQVETAGRRREGWLLASAGVSILGDRFGELALPVVALEVTHSAWDTAGVAAAVGVPGLVAALVLARRIAAGRSRSVAGAAHMLQALAFAGLSLVVAGTAASLAVLVVFGLAVGVGAALNTAAMPTVVRHCLLDDRRLQRFNGLVEVVDGTATLAGPVLAGVALGALGASPALGIDGLSFALAGLIVLGALRPQPHEPGPEPPRPAAQRAGGLGRLVGDPEQRLLLAVTAAMNLQSGGIVLAVVLLSRRALDTSTLATGAILAAAGLGAIVAGALIVPRVPIEHWQAAVAASFGLCGIGLAALAAAPNLAVAAAANILVDAGSVVCFALTGTRRLQATPPGLLPHLSAVSFQVGSAASVAGVLLVGALAATIGPRWGPAGLAALTILAAAGTTTARTDTRTHPTPDPRP</sequence>
<dbReference type="InterPro" id="IPR011701">
    <property type="entry name" value="MFS"/>
</dbReference>
<evidence type="ECO:0000256" key="2">
    <source>
        <dbReference type="ARBA" id="ARBA00022475"/>
    </source>
</evidence>
<protein>
    <submittedName>
        <fullName evidence="7">MFS transporter</fullName>
    </submittedName>
</protein>
<comment type="caution">
    <text evidence="7">The sequence shown here is derived from an EMBL/GenBank/DDBJ whole genome shotgun (WGS) entry which is preliminary data.</text>
</comment>
<feature type="transmembrane region" description="Helical" evidence="6">
    <location>
        <begin position="353"/>
        <end position="381"/>
    </location>
</feature>
<dbReference type="InterPro" id="IPR036259">
    <property type="entry name" value="MFS_trans_sf"/>
</dbReference>
<evidence type="ECO:0000256" key="5">
    <source>
        <dbReference type="ARBA" id="ARBA00023136"/>
    </source>
</evidence>
<feature type="transmembrane region" description="Helical" evidence="6">
    <location>
        <begin position="295"/>
        <end position="314"/>
    </location>
</feature>
<gene>
    <name evidence="7" type="ORF">GHK86_06055</name>
</gene>